<evidence type="ECO:0000256" key="1">
    <source>
        <dbReference type="SAM" id="SignalP"/>
    </source>
</evidence>
<keyword evidence="1" id="KW-0732">Signal</keyword>
<reference evidence="2 3" key="1">
    <citation type="submission" date="2019-09" db="EMBL/GenBank/DDBJ databases">
        <title>Complete Genome Sequence of Janibacter melonis M714 with both human health impact and industrial applications.</title>
        <authorList>
            <person name="Jin M."/>
            <person name="Zhao Q.R."/>
        </authorList>
    </citation>
    <scope>NUCLEOTIDE SEQUENCE [LARGE SCALE GENOMIC DNA]</scope>
    <source>
        <strain evidence="2 3">M714</strain>
    </source>
</reference>
<protein>
    <recommendedName>
        <fullName evidence="4">Lipoprotein</fullName>
    </recommendedName>
</protein>
<proteinExistence type="predicted"/>
<name>A0A5P8FIU1_9MICO</name>
<evidence type="ECO:0008006" key="4">
    <source>
        <dbReference type="Google" id="ProtNLM"/>
    </source>
</evidence>
<evidence type="ECO:0000313" key="2">
    <source>
        <dbReference type="EMBL" id="QFQ29168.1"/>
    </source>
</evidence>
<feature type="signal peptide" evidence="1">
    <location>
        <begin position="1"/>
        <end position="22"/>
    </location>
</feature>
<dbReference type="GeneID" id="59162953"/>
<evidence type="ECO:0000313" key="3">
    <source>
        <dbReference type="Proteomes" id="UP000271708"/>
    </source>
</evidence>
<dbReference type="EMBL" id="CP044548">
    <property type="protein sequence ID" value="QFQ29168.1"/>
    <property type="molecule type" value="Genomic_DNA"/>
</dbReference>
<dbReference type="KEGG" id="jme:EEW87_000720"/>
<feature type="chain" id="PRO_5024458843" description="Lipoprotein" evidence="1">
    <location>
        <begin position="23"/>
        <end position="194"/>
    </location>
</feature>
<gene>
    <name evidence="2" type="ORF">EEW87_000720</name>
</gene>
<sequence>MRTSRPLALVAAAGLVVLAGCAQEPTPLVVRTGGVDRAPVEKISPEDDARQRAKGVVTGYFASADGIFDNPSADPGGATLEAVAEGSAKTVASTRANRLILAERAQTGRTEITDLTVTSLDLTFDDSKKITVWPTVRLSGCIDRSALKTVDASGAPVKDPALRSVRATFSVRNTSWPSRDGWRLSWFKESKTPC</sequence>
<dbReference type="OrthoDB" id="5189510at2"/>
<dbReference type="AlphaFoldDB" id="A0A5P8FIU1"/>
<dbReference type="RefSeq" id="WP_123092511.1">
    <property type="nucleotide sequence ID" value="NZ_CP044548.2"/>
</dbReference>
<accession>A0A5P8FIU1</accession>
<dbReference type="Proteomes" id="UP000271708">
    <property type="component" value="Chromosome"/>
</dbReference>
<dbReference type="PROSITE" id="PS51257">
    <property type="entry name" value="PROKAR_LIPOPROTEIN"/>
    <property type="match status" value="1"/>
</dbReference>
<organism evidence="2 3">
    <name type="scientific">Janibacter melonis</name>
    <dbReference type="NCBI Taxonomy" id="262209"/>
    <lineage>
        <taxon>Bacteria</taxon>
        <taxon>Bacillati</taxon>
        <taxon>Actinomycetota</taxon>
        <taxon>Actinomycetes</taxon>
        <taxon>Micrococcales</taxon>
        <taxon>Intrasporangiaceae</taxon>
        <taxon>Janibacter</taxon>
    </lineage>
</organism>